<evidence type="ECO:0000256" key="4">
    <source>
        <dbReference type="ARBA" id="ARBA00039238"/>
    </source>
</evidence>
<evidence type="ECO:0000256" key="5">
    <source>
        <dbReference type="ARBA" id="ARBA00039514"/>
    </source>
</evidence>
<dbReference type="InterPro" id="IPR050505">
    <property type="entry name" value="WDR55/POC1"/>
</dbReference>
<reference evidence="7" key="2">
    <citation type="submission" date="2023-06" db="EMBL/GenBank/DDBJ databases">
        <authorList>
            <consortium name="Lawrence Berkeley National Laboratory"/>
            <person name="Haridas S."/>
            <person name="Hensen N."/>
            <person name="Bonometti L."/>
            <person name="Westerberg I."/>
            <person name="Brannstrom I.O."/>
            <person name="Guillou S."/>
            <person name="Cros-Aarteil S."/>
            <person name="Calhoun S."/>
            <person name="Kuo A."/>
            <person name="Mondo S."/>
            <person name="Pangilinan J."/>
            <person name="Riley R."/>
            <person name="Labutti K."/>
            <person name="Andreopoulos B."/>
            <person name="Lipzen A."/>
            <person name="Chen C."/>
            <person name="Yanf M."/>
            <person name="Daum C."/>
            <person name="Ng V."/>
            <person name="Clum A."/>
            <person name="Steindorff A."/>
            <person name="Ohm R."/>
            <person name="Martin F."/>
            <person name="Silar P."/>
            <person name="Natvig D."/>
            <person name="Lalanne C."/>
            <person name="Gautier V."/>
            <person name="Ament-Velasquez S.L."/>
            <person name="Kruys A."/>
            <person name="Hutchinson M.I."/>
            <person name="Powell A.J."/>
            <person name="Barry K."/>
            <person name="Miller A.N."/>
            <person name="Grigoriev I.V."/>
            <person name="Debuchy R."/>
            <person name="Gladieux P."/>
            <person name="Thoren M.H."/>
            <person name="Johannesson H."/>
        </authorList>
    </citation>
    <scope>NUCLEOTIDE SEQUENCE</scope>
    <source>
        <strain evidence="7">CBS 118394</strain>
    </source>
</reference>
<dbReference type="PANTHER" id="PTHR44019:SF20">
    <property type="entry name" value="WD REPEAT-CONTAINING PROTEIN 55"/>
    <property type="match status" value="1"/>
</dbReference>
<keyword evidence="2" id="KW-0853">WD repeat</keyword>
<keyword evidence="8" id="KW-1185">Reference proteome</keyword>
<keyword evidence="3" id="KW-0677">Repeat</keyword>
<gene>
    <name evidence="7" type="ORF">B0H66DRAFT_601527</name>
</gene>
<dbReference type="InterPro" id="IPR015943">
    <property type="entry name" value="WD40/YVTN_repeat-like_dom_sf"/>
</dbReference>
<evidence type="ECO:0000313" key="7">
    <source>
        <dbReference type="EMBL" id="KAK3322052.1"/>
    </source>
</evidence>
<evidence type="ECO:0000256" key="1">
    <source>
        <dbReference type="ARBA" id="ARBA00007625"/>
    </source>
</evidence>
<evidence type="ECO:0000313" key="8">
    <source>
        <dbReference type="Proteomes" id="UP001283341"/>
    </source>
</evidence>
<sequence length="417" mass="44669">MLENLCTLPLTADLFTQALHPSKPLLTVGLSSGRVETFKIPSTDDDAPLDGSDQNSSTSGGRGLIKSVWNTRRHKGSCRCLAYSHDGEALYSAGTDSVIKHFSPETGLVISKIGLPPRNTVGGAVDSPAILNILSPQTLLLGTDSGSLYIFDLRENGHLNPKPVRKHVPHADYISSITPLPASSESTSGFPKQWVSTGGTTLAVTDLRHGILAKSEDQEDELLCSTLIASGLGPKKMRSNGVLAVGTGGGVLTLWDRGAWDDQQDRIYVAGGQTRRDGESLDAIVQVPDELGWGKKVIVGVGDGSMSIVDLKRREVQSVLKHDDIEGVASLTFDFQNRLISGGGKTVKVWAEAAEDNEEELQAPTIKRSSASDDDDPSDDDDDDSEDERPARTAQPKKKRRKGKGNQPKLVAFPGLD</sequence>
<dbReference type="InterPro" id="IPR001680">
    <property type="entry name" value="WD40_rpt"/>
</dbReference>
<dbReference type="PANTHER" id="PTHR44019">
    <property type="entry name" value="WD REPEAT-CONTAINING PROTEIN 55"/>
    <property type="match status" value="1"/>
</dbReference>
<dbReference type="AlphaFoldDB" id="A0AAE0M7E1"/>
<dbReference type="EMBL" id="JAUEDM010000003">
    <property type="protein sequence ID" value="KAK3322052.1"/>
    <property type="molecule type" value="Genomic_DNA"/>
</dbReference>
<dbReference type="Proteomes" id="UP001283341">
    <property type="component" value="Unassembled WGS sequence"/>
</dbReference>
<feature type="region of interest" description="Disordered" evidence="6">
    <location>
        <begin position="39"/>
        <end position="64"/>
    </location>
</feature>
<accession>A0AAE0M7E1</accession>
<comment type="caution">
    <text evidence="7">The sequence shown here is derived from an EMBL/GenBank/DDBJ whole genome shotgun (WGS) entry which is preliminary data.</text>
</comment>
<comment type="similarity">
    <text evidence="1">Belongs to the WD repeat WDR55 family.</text>
</comment>
<protein>
    <recommendedName>
        <fullName evidence="4">WD repeat-containing protein JIP5</fullName>
    </recommendedName>
    <alternativeName>
        <fullName evidence="5">WD repeat-containing protein jip5</fullName>
    </alternativeName>
</protein>
<evidence type="ECO:0000256" key="6">
    <source>
        <dbReference type="SAM" id="MobiDB-lite"/>
    </source>
</evidence>
<name>A0AAE0M7E1_9PEZI</name>
<feature type="region of interest" description="Disordered" evidence="6">
    <location>
        <begin position="355"/>
        <end position="417"/>
    </location>
</feature>
<proteinExistence type="inferred from homology"/>
<feature type="compositionally biased region" description="Acidic residues" evidence="6">
    <location>
        <begin position="372"/>
        <end position="387"/>
    </location>
</feature>
<dbReference type="SMART" id="SM00320">
    <property type="entry name" value="WD40"/>
    <property type="match status" value="3"/>
</dbReference>
<dbReference type="Pfam" id="PF00400">
    <property type="entry name" value="WD40"/>
    <property type="match status" value="2"/>
</dbReference>
<dbReference type="Gene3D" id="2.130.10.10">
    <property type="entry name" value="YVTN repeat-like/Quinoprotein amine dehydrogenase"/>
    <property type="match status" value="2"/>
</dbReference>
<dbReference type="SUPFAM" id="SSF50978">
    <property type="entry name" value="WD40 repeat-like"/>
    <property type="match status" value="1"/>
</dbReference>
<evidence type="ECO:0000256" key="3">
    <source>
        <dbReference type="ARBA" id="ARBA00022737"/>
    </source>
</evidence>
<organism evidence="7 8">
    <name type="scientific">Apodospora peruviana</name>
    <dbReference type="NCBI Taxonomy" id="516989"/>
    <lineage>
        <taxon>Eukaryota</taxon>
        <taxon>Fungi</taxon>
        <taxon>Dikarya</taxon>
        <taxon>Ascomycota</taxon>
        <taxon>Pezizomycotina</taxon>
        <taxon>Sordariomycetes</taxon>
        <taxon>Sordariomycetidae</taxon>
        <taxon>Sordariales</taxon>
        <taxon>Lasiosphaeriaceae</taxon>
        <taxon>Apodospora</taxon>
    </lineage>
</organism>
<feature type="compositionally biased region" description="Basic residues" evidence="6">
    <location>
        <begin position="395"/>
        <end position="404"/>
    </location>
</feature>
<evidence type="ECO:0000256" key="2">
    <source>
        <dbReference type="ARBA" id="ARBA00022574"/>
    </source>
</evidence>
<reference evidence="7" key="1">
    <citation type="journal article" date="2023" name="Mol. Phylogenet. Evol.">
        <title>Genome-scale phylogeny and comparative genomics of the fungal order Sordariales.</title>
        <authorList>
            <person name="Hensen N."/>
            <person name="Bonometti L."/>
            <person name="Westerberg I."/>
            <person name="Brannstrom I.O."/>
            <person name="Guillou S."/>
            <person name="Cros-Aarteil S."/>
            <person name="Calhoun S."/>
            <person name="Haridas S."/>
            <person name="Kuo A."/>
            <person name="Mondo S."/>
            <person name="Pangilinan J."/>
            <person name="Riley R."/>
            <person name="LaButti K."/>
            <person name="Andreopoulos B."/>
            <person name="Lipzen A."/>
            <person name="Chen C."/>
            <person name="Yan M."/>
            <person name="Daum C."/>
            <person name="Ng V."/>
            <person name="Clum A."/>
            <person name="Steindorff A."/>
            <person name="Ohm R.A."/>
            <person name="Martin F."/>
            <person name="Silar P."/>
            <person name="Natvig D.O."/>
            <person name="Lalanne C."/>
            <person name="Gautier V."/>
            <person name="Ament-Velasquez S.L."/>
            <person name="Kruys A."/>
            <person name="Hutchinson M.I."/>
            <person name="Powell A.J."/>
            <person name="Barry K."/>
            <person name="Miller A.N."/>
            <person name="Grigoriev I.V."/>
            <person name="Debuchy R."/>
            <person name="Gladieux P."/>
            <person name="Hiltunen Thoren M."/>
            <person name="Johannesson H."/>
        </authorList>
    </citation>
    <scope>NUCLEOTIDE SEQUENCE</scope>
    <source>
        <strain evidence="7">CBS 118394</strain>
    </source>
</reference>
<dbReference type="InterPro" id="IPR036322">
    <property type="entry name" value="WD40_repeat_dom_sf"/>
</dbReference>